<dbReference type="AlphaFoldDB" id="A0A428S756"/>
<organism evidence="1 2">
    <name type="scientific">Fusarium floridanum</name>
    <dbReference type="NCBI Taxonomy" id="1325733"/>
    <lineage>
        <taxon>Eukaryota</taxon>
        <taxon>Fungi</taxon>
        <taxon>Dikarya</taxon>
        <taxon>Ascomycota</taxon>
        <taxon>Pezizomycotina</taxon>
        <taxon>Sordariomycetes</taxon>
        <taxon>Hypocreomycetidae</taxon>
        <taxon>Hypocreales</taxon>
        <taxon>Nectriaceae</taxon>
        <taxon>Fusarium</taxon>
        <taxon>Fusarium solani species complex</taxon>
    </lineage>
</organism>
<dbReference type="Proteomes" id="UP000287972">
    <property type="component" value="Unassembled WGS sequence"/>
</dbReference>
<evidence type="ECO:0008006" key="3">
    <source>
        <dbReference type="Google" id="ProtNLM"/>
    </source>
</evidence>
<dbReference type="InterPro" id="IPR011057">
    <property type="entry name" value="Mss4-like_sf"/>
</dbReference>
<dbReference type="PANTHER" id="PTHR33337:SF40">
    <property type="entry name" value="CENP-V_GFA DOMAIN-CONTAINING PROTEIN-RELATED"/>
    <property type="match status" value="1"/>
</dbReference>
<reference evidence="1 2" key="1">
    <citation type="submission" date="2017-06" db="EMBL/GenBank/DDBJ databases">
        <title>Comparative genomic analysis of Ambrosia Fusariam Clade fungi.</title>
        <authorList>
            <person name="Stajich J.E."/>
            <person name="Carrillo J."/>
            <person name="Kijimoto T."/>
            <person name="Eskalen A."/>
            <person name="O'Donnell K."/>
            <person name="Kasson M."/>
        </authorList>
    </citation>
    <scope>NUCLEOTIDE SEQUENCE [LARGE SCALE GENOMIC DNA]</scope>
    <source>
        <strain evidence="1 2">NRRL62606</strain>
    </source>
</reference>
<evidence type="ECO:0000313" key="2">
    <source>
        <dbReference type="Proteomes" id="UP000287972"/>
    </source>
</evidence>
<sequence length="241" mass="26662">MRPPKLSLSLRCKAVRFKVSVPPFEDRPLSPYKTPGLELPDSVQPRFPMSVLCHCNGCRAATAQIGVSGMPTHAPTVSVSVLGPKTGSDGSLAAPVSDDERTWTSWASMSSKFSADETSPLKRYESSPGRWRYFCGVCGSPIGYEVDPTSLPAELNWPHVVMLWTGALDRSILEKDWVRPDHIMFTSFGIPWVREQVKNGVHGAQEHPFILVDQPMGKESIEKILPMVRGTGINDEITIWE</sequence>
<proteinExistence type="predicted"/>
<gene>
    <name evidence="1" type="ORF">CEP51_003241</name>
</gene>
<dbReference type="Gene3D" id="3.90.1590.10">
    <property type="entry name" value="glutathione-dependent formaldehyde- activating enzyme (gfa)"/>
    <property type="match status" value="1"/>
</dbReference>
<dbReference type="SUPFAM" id="SSF51316">
    <property type="entry name" value="Mss4-like"/>
    <property type="match status" value="1"/>
</dbReference>
<dbReference type="PANTHER" id="PTHR33337">
    <property type="entry name" value="GFA DOMAIN-CONTAINING PROTEIN"/>
    <property type="match status" value="1"/>
</dbReference>
<protein>
    <recommendedName>
        <fullName evidence="3">CENP-V/GFA domain-containing protein</fullName>
    </recommendedName>
</protein>
<comment type="caution">
    <text evidence="1">The sequence shown here is derived from an EMBL/GenBank/DDBJ whole genome shotgun (WGS) entry which is preliminary data.</text>
</comment>
<name>A0A428S756_9HYPO</name>
<dbReference type="EMBL" id="NKCL01000051">
    <property type="protein sequence ID" value="RSL85631.1"/>
    <property type="molecule type" value="Genomic_DNA"/>
</dbReference>
<accession>A0A428S756</accession>
<keyword evidence="2" id="KW-1185">Reference proteome</keyword>
<evidence type="ECO:0000313" key="1">
    <source>
        <dbReference type="EMBL" id="RSL85631.1"/>
    </source>
</evidence>